<dbReference type="GO" id="GO:0016020">
    <property type="term" value="C:membrane"/>
    <property type="evidence" value="ECO:0007669"/>
    <property type="project" value="UniProtKB-SubCell"/>
</dbReference>
<feature type="transmembrane region" description="Helical" evidence="5">
    <location>
        <begin position="186"/>
        <end position="205"/>
    </location>
</feature>
<evidence type="ECO:0000259" key="6">
    <source>
        <dbReference type="Pfam" id="PF04932"/>
    </source>
</evidence>
<dbReference type="Proteomes" id="UP000625735">
    <property type="component" value="Unassembled WGS sequence"/>
</dbReference>
<dbReference type="InterPro" id="IPR007016">
    <property type="entry name" value="O-antigen_ligase-rel_domated"/>
</dbReference>
<gene>
    <name evidence="7" type="ORF">GCM10011343_11140</name>
</gene>
<evidence type="ECO:0000256" key="4">
    <source>
        <dbReference type="ARBA" id="ARBA00023136"/>
    </source>
</evidence>
<feature type="transmembrane region" description="Helical" evidence="5">
    <location>
        <begin position="19"/>
        <end position="39"/>
    </location>
</feature>
<evidence type="ECO:0000256" key="2">
    <source>
        <dbReference type="ARBA" id="ARBA00022692"/>
    </source>
</evidence>
<keyword evidence="2 5" id="KW-0812">Transmembrane</keyword>
<comment type="caution">
    <text evidence="7">The sequence shown here is derived from an EMBL/GenBank/DDBJ whole genome shotgun (WGS) entry which is preliminary data.</text>
</comment>
<reference evidence="7" key="1">
    <citation type="journal article" date="2014" name="Int. J. Syst. Evol. Microbiol.">
        <title>Complete genome sequence of Corynebacterium casei LMG S-19264T (=DSM 44701T), isolated from a smear-ripened cheese.</title>
        <authorList>
            <consortium name="US DOE Joint Genome Institute (JGI-PGF)"/>
            <person name="Walter F."/>
            <person name="Albersmeier A."/>
            <person name="Kalinowski J."/>
            <person name="Ruckert C."/>
        </authorList>
    </citation>
    <scope>NUCLEOTIDE SEQUENCE</scope>
    <source>
        <strain evidence="7">CGMCC 1.12506</strain>
    </source>
</reference>
<evidence type="ECO:0000313" key="7">
    <source>
        <dbReference type="EMBL" id="GGD22717.1"/>
    </source>
</evidence>
<name>A0A916XYN1_9FLAO</name>
<evidence type="ECO:0000256" key="1">
    <source>
        <dbReference type="ARBA" id="ARBA00004141"/>
    </source>
</evidence>
<keyword evidence="8" id="KW-1185">Reference proteome</keyword>
<sequence length="232" mass="27249">MVSLGILIVNYFFVFRKTINLKTSIFLVVAVFFVIFLFFGKIKERFNEEFQSNLIENIDARKFNNNMQGVNVISAKEAWENKKFTPNDYFPGIAFRVLQIRIFCELLVEEPIKWKGFGLNAAQKKIDEKVETYNLFEGNEELDGYLNKNFHNQYIQIFAEIGFFGLLIILTMLFFNSIKTIQTKDFMQITFAILMISLFLTESFLSRQRGIMFFILLYCLFNAKNTNAPEIK</sequence>
<protein>
    <recommendedName>
        <fullName evidence="6">O-antigen ligase-related domain-containing protein</fullName>
    </recommendedName>
</protein>
<organism evidence="7 8">
    <name type="scientific">Flavobacterium orientale</name>
    <dbReference type="NCBI Taxonomy" id="1756020"/>
    <lineage>
        <taxon>Bacteria</taxon>
        <taxon>Pseudomonadati</taxon>
        <taxon>Bacteroidota</taxon>
        <taxon>Flavobacteriia</taxon>
        <taxon>Flavobacteriales</taxon>
        <taxon>Flavobacteriaceae</taxon>
        <taxon>Flavobacterium</taxon>
    </lineage>
</organism>
<comment type="subcellular location">
    <subcellularLocation>
        <location evidence="1">Membrane</location>
        <topology evidence="1">Multi-pass membrane protein</topology>
    </subcellularLocation>
</comment>
<proteinExistence type="predicted"/>
<keyword evidence="4 5" id="KW-0472">Membrane</keyword>
<feature type="transmembrane region" description="Helical" evidence="5">
    <location>
        <begin position="154"/>
        <end position="174"/>
    </location>
</feature>
<reference evidence="7" key="2">
    <citation type="submission" date="2020-09" db="EMBL/GenBank/DDBJ databases">
        <authorList>
            <person name="Sun Q."/>
            <person name="Zhou Y."/>
        </authorList>
    </citation>
    <scope>NUCLEOTIDE SEQUENCE</scope>
    <source>
        <strain evidence="7">CGMCC 1.12506</strain>
    </source>
</reference>
<dbReference type="EMBL" id="BMFG01000003">
    <property type="protein sequence ID" value="GGD22717.1"/>
    <property type="molecule type" value="Genomic_DNA"/>
</dbReference>
<dbReference type="AlphaFoldDB" id="A0A916XYN1"/>
<keyword evidence="3 5" id="KW-1133">Transmembrane helix</keyword>
<feature type="domain" description="O-antigen ligase-related" evidence="6">
    <location>
        <begin position="2"/>
        <end position="170"/>
    </location>
</feature>
<evidence type="ECO:0000313" key="8">
    <source>
        <dbReference type="Proteomes" id="UP000625735"/>
    </source>
</evidence>
<evidence type="ECO:0000256" key="5">
    <source>
        <dbReference type="SAM" id="Phobius"/>
    </source>
</evidence>
<evidence type="ECO:0000256" key="3">
    <source>
        <dbReference type="ARBA" id="ARBA00022989"/>
    </source>
</evidence>
<accession>A0A916XYN1</accession>
<dbReference type="Pfam" id="PF04932">
    <property type="entry name" value="Wzy_C"/>
    <property type="match status" value="1"/>
</dbReference>